<dbReference type="PANTHER" id="PTHR23140:SF4">
    <property type="entry name" value="PROTEIN CBR-NRD-1"/>
    <property type="match status" value="1"/>
</dbReference>
<dbReference type="STRING" id="74557.A0A1V9YU27"/>
<keyword evidence="4" id="KW-0694">RNA-binding</keyword>
<dbReference type="InterPro" id="IPR006569">
    <property type="entry name" value="CID_dom"/>
</dbReference>
<feature type="compositionally biased region" description="Polar residues" evidence="6">
    <location>
        <begin position="302"/>
        <end position="317"/>
    </location>
</feature>
<feature type="compositionally biased region" description="Pro residues" evidence="6">
    <location>
        <begin position="342"/>
        <end position="355"/>
    </location>
</feature>
<dbReference type="OrthoDB" id="79367at2759"/>
<evidence type="ECO:0008006" key="11">
    <source>
        <dbReference type="Google" id="ProtNLM"/>
    </source>
</evidence>
<evidence type="ECO:0000256" key="4">
    <source>
        <dbReference type="ARBA" id="ARBA00022884"/>
    </source>
</evidence>
<dbReference type="SUPFAM" id="SSF48464">
    <property type="entry name" value="ENTH/VHS domain"/>
    <property type="match status" value="1"/>
</dbReference>
<evidence type="ECO:0000256" key="6">
    <source>
        <dbReference type="SAM" id="MobiDB-lite"/>
    </source>
</evidence>
<organism evidence="9 10">
    <name type="scientific">Thraustotheca clavata</name>
    <dbReference type="NCBI Taxonomy" id="74557"/>
    <lineage>
        <taxon>Eukaryota</taxon>
        <taxon>Sar</taxon>
        <taxon>Stramenopiles</taxon>
        <taxon>Oomycota</taxon>
        <taxon>Saprolegniomycetes</taxon>
        <taxon>Saprolegniales</taxon>
        <taxon>Achlyaceae</taxon>
        <taxon>Thraustotheca</taxon>
    </lineage>
</organism>
<dbReference type="AlphaFoldDB" id="A0A1V9YU27"/>
<feature type="region of interest" description="Disordered" evidence="6">
    <location>
        <begin position="183"/>
        <end position="374"/>
    </location>
</feature>
<dbReference type="InterPro" id="IPR008942">
    <property type="entry name" value="ENTH_VHS"/>
</dbReference>
<gene>
    <name evidence="9" type="ORF">THRCLA_09816</name>
</gene>
<dbReference type="InterPro" id="IPR051485">
    <property type="entry name" value="SR-CTD_assoc_factor"/>
</dbReference>
<comment type="caution">
    <text evidence="9">The sequence shown here is derived from an EMBL/GenBank/DDBJ whole genome shotgun (WGS) entry which is preliminary data.</text>
</comment>
<dbReference type="Pfam" id="PF04818">
    <property type="entry name" value="CID"/>
    <property type="match status" value="1"/>
</dbReference>
<dbReference type="Proteomes" id="UP000243217">
    <property type="component" value="Unassembled WGS sequence"/>
</dbReference>
<feature type="domain" description="CID" evidence="8">
    <location>
        <begin position="4"/>
        <end position="143"/>
    </location>
</feature>
<dbReference type="Pfam" id="PF00642">
    <property type="entry name" value="zf-CCCH"/>
    <property type="match status" value="1"/>
</dbReference>
<dbReference type="Gene3D" id="3.30.1370.210">
    <property type="match status" value="1"/>
</dbReference>
<evidence type="ECO:0000313" key="10">
    <source>
        <dbReference type="Proteomes" id="UP000243217"/>
    </source>
</evidence>
<dbReference type="GO" id="GO:0003723">
    <property type="term" value="F:RNA binding"/>
    <property type="evidence" value="ECO:0007669"/>
    <property type="project" value="UniProtKB-KW"/>
</dbReference>
<protein>
    <recommendedName>
        <fullName evidence="11">C3H1-type domain-containing protein</fullName>
    </recommendedName>
</protein>
<dbReference type="PROSITE" id="PS50103">
    <property type="entry name" value="ZF_C3H1"/>
    <property type="match status" value="2"/>
</dbReference>
<evidence type="ECO:0000256" key="2">
    <source>
        <dbReference type="ARBA" id="ARBA00022771"/>
    </source>
</evidence>
<feature type="compositionally biased region" description="Basic residues" evidence="6">
    <location>
        <begin position="264"/>
        <end position="287"/>
    </location>
</feature>
<evidence type="ECO:0000256" key="1">
    <source>
        <dbReference type="ARBA" id="ARBA00022723"/>
    </source>
</evidence>
<keyword evidence="10" id="KW-1185">Reference proteome</keyword>
<dbReference type="PANTHER" id="PTHR23140">
    <property type="entry name" value="RNA PROCESSING PROTEIN LD23810P"/>
    <property type="match status" value="1"/>
</dbReference>
<keyword evidence="1 5" id="KW-0479">Metal-binding</keyword>
<dbReference type="GO" id="GO:0008270">
    <property type="term" value="F:zinc ion binding"/>
    <property type="evidence" value="ECO:0007669"/>
    <property type="project" value="UniProtKB-KW"/>
</dbReference>
<dbReference type="Gene3D" id="1.25.40.90">
    <property type="match status" value="1"/>
</dbReference>
<feature type="compositionally biased region" description="Low complexity" evidence="6">
    <location>
        <begin position="144"/>
        <end position="156"/>
    </location>
</feature>
<feature type="zinc finger region" description="C3H1-type" evidence="5">
    <location>
        <begin position="378"/>
        <end position="405"/>
    </location>
</feature>
<feature type="region of interest" description="Disordered" evidence="6">
    <location>
        <begin position="144"/>
        <end position="165"/>
    </location>
</feature>
<feature type="domain" description="C3H1-type" evidence="7">
    <location>
        <begin position="426"/>
        <end position="452"/>
    </location>
</feature>
<feature type="domain" description="C3H1-type" evidence="7">
    <location>
        <begin position="378"/>
        <end position="405"/>
    </location>
</feature>
<reference evidence="9 10" key="1">
    <citation type="journal article" date="2014" name="Genome Biol. Evol.">
        <title>The secreted proteins of Achlya hypogyna and Thraustotheca clavata identify the ancestral oomycete secretome and reveal gene acquisitions by horizontal gene transfer.</title>
        <authorList>
            <person name="Misner I."/>
            <person name="Blouin N."/>
            <person name="Leonard G."/>
            <person name="Richards T.A."/>
            <person name="Lane C.E."/>
        </authorList>
    </citation>
    <scope>NUCLEOTIDE SEQUENCE [LARGE SCALE GENOMIC DNA]</scope>
    <source>
        <strain evidence="9 10">ATCC 34112</strain>
    </source>
</reference>
<feature type="zinc finger region" description="C3H1-type" evidence="5">
    <location>
        <begin position="426"/>
        <end position="452"/>
    </location>
</feature>
<dbReference type="PROSITE" id="PS51391">
    <property type="entry name" value="CID"/>
    <property type="match status" value="1"/>
</dbReference>
<dbReference type="InterPro" id="IPR036855">
    <property type="entry name" value="Znf_CCCH_sf"/>
</dbReference>
<evidence type="ECO:0000259" key="8">
    <source>
        <dbReference type="PROSITE" id="PS51391"/>
    </source>
</evidence>
<dbReference type="InterPro" id="IPR000571">
    <property type="entry name" value="Znf_CCCH"/>
</dbReference>
<proteinExistence type="predicted"/>
<dbReference type="SMART" id="SM00356">
    <property type="entry name" value="ZnF_C3H1"/>
    <property type="match status" value="2"/>
</dbReference>
<feature type="compositionally biased region" description="Basic and acidic residues" evidence="6">
    <location>
        <begin position="288"/>
        <end position="298"/>
    </location>
</feature>
<dbReference type="EMBL" id="JNBS01002790">
    <property type="protein sequence ID" value="OQR89276.1"/>
    <property type="molecule type" value="Genomic_DNA"/>
</dbReference>
<evidence type="ECO:0000313" key="9">
    <source>
        <dbReference type="EMBL" id="OQR89276.1"/>
    </source>
</evidence>
<dbReference type="SUPFAM" id="SSF90229">
    <property type="entry name" value="CCCH zinc finger"/>
    <property type="match status" value="2"/>
</dbReference>
<feature type="compositionally biased region" description="Low complexity" evidence="6">
    <location>
        <begin position="318"/>
        <end position="341"/>
    </location>
</feature>
<feature type="compositionally biased region" description="Polar residues" evidence="6">
    <location>
        <begin position="200"/>
        <end position="227"/>
    </location>
</feature>
<sequence>MATTWKEGEAELKAALAPIASAKGTSATKIKVACSLCMKLVKDYKRVVHAVETVMWKSEVEHRLGFLYLIDAITRASQSKYGPEKDLFSPRFGIHLRHTISSVKQVPAENQHHVYRVIQDWIARSVFTTEEITKAGGAEYLKPVTSQSSVPSTPTTNATPLNSEAEKEKLAQLLDNIKRIKQQREEKDKSPPPPLAPAYNNESHNYAPEQNNVPPPGQNTYQQSSYSYAAPAIFSRPPPSTSSRPSRFDQQPPPVNSRRDSPRKPRGRSRSRSRSPRRVRARSRSRSGARDNRSRRPEPILSQPQSYDQNNSGYRNHQSSPSSYQQQAQSFNSTKYNAPPSSYNPPPSSYNPPPSSYNAASPTFSGASSNGQTYQQGGFTKGTCRDFAQGRCFRGANCRFPHDQSEIPPTLVIPRVPTPPRTNPAQTKTKLCVNYPGSCRFGDRCSFAHGEGQLGQAIPVPIEKEKYVQSYDNRMYEEAPKVHIVAPSPKNIPKREERESSPPKQLKRQSRWGAKPPTVPETTEEKPVDEEETALPAPEFTLEYDDDD</sequence>
<dbReference type="SMART" id="SM00582">
    <property type="entry name" value="RPR"/>
    <property type="match status" value="1"/>
</dbReference>
<keyword evidence="2 5" id="KW-0863">Zinc-finger</keyword>
<feature type="region of interest" description="Disordered" evidence="6">
    <location>
        <begin position="482"/>
        <end position="548"/>
    </location>
</feature>
<dbReference type="GO" id="GO:0005634">
    <property type="term" value="C:nucleus"/>
    <property type="evidence" value="ECO:0007669"/>
    <property type="project" value="TreeGrafter"/>
</dbReference>
<accession>A0A1V9YU27</accession>
<name>A0A1V9YU27_9STRA</name>
<evidence type="ECO:0000256" key="5">
    <source>
        <dbReference type="PROSITE-ProRule" id="PRU00723"/>
    </source>
</evidence>
<evidence type="ECO:0000256" key="3">
    <source>
        <dbReference type="ARBA" id="ARBA00022833"/>
    </source>
</evidence>
<keyword evidence="3 5" id="KW-0862">Zinc</keyword>
<feature type="compositionally biased region" description="Polar residues" evidence="6">
    <location>
        <begin position="363"/>
        <end position="374"/>
    </location>
</feature>
<evidence type="ECO:0000259" key="7">
    <source>
        <dbReference type="PROSITE" id="PS50103"/>
    </source>
</evidence>